<dbReference type="Pfam" id="PF04085">
    <property type="entry name" value="MreC"/>
    <property type="match status" value="1"/>
</dbReference>
<feature type="domain" description="Rod shape-determining protein MreC beta-barrel core" evidence="6">
    <location>
        <begin position="128"/>
        <end position="274"/>
    </location>
</feature>
<evidence type="ECO:0000259" key="6">
    <source>
        <dbReference type="Pfam" id="PF04085"/>
    </source>
</evidence>
<gene>
    <name evidence="7" type="ordered locus">Desac_1172</name>
</gene>
<proteinExistence type="inferred from homology"/>
<dbReference type="AlphaFoldDB" id="F2NHB9"/>
<comment type="function">
    <text evidence="5">Involved in formation and maintenance of cell shape.</text>
</comment>
<name>F2NHB9_DESAR</name>
<evidence type="ECO:0000313" key="7">
    <source>
        <dbReference type="EMBL" id="AEB09035.1"/>
    </source>
</evidence>
<dbReference type="PIRSF" id="PIRSF038471">
    <property type="entry name" value="MreC"/>
    <property type="match status" value="1"/>
</dbReference>
<evidence type="ECO:0000256" key="1">
    <source>
        <dbReference type="ARBA" id="ARBA00009369"/>
    </source>
</evidence>
<dbReference type="InterPro" id="IPR042175">
    <property type="entry name" value="Cell/Rod_MreC_2"/>
</dbReference>
<evidence type="ECO:0000256" key="4">
    <source>
        <dbReference type="ARBA" id="ARBA00032089"/>
    </source>
</evidence>
<evidence type="ECO:0000256" key="2">
    <source>
        <dbReference type="ARBA" id="ARBA00013855"/>
    </source>
</evidence>
<dbReference type="PANTHER" id="PTHR34138">
    <property type="entry name" value="CELL SHAPE-DETERMINING PROTEIN MREC"/>
    <property type="match status" value="1"/>
</dbReference>
<dbReference type="HOGENOM" id="CLU_042663_1_0_7"/>
<dbReference type="OrthoDB" id="9808025at2"/>
<sequence length="283" mass="31581">MNKKTGLHLWRRFQAPIIFGLSVFLIFVLISASLRDPHPLRPLENLVVNLTAPVFDLLTRTGEALSRVWHGYFYLVDVQAENDRLREKLAQGQSQETLYREALSEQERLRKLLEFKTQAALPVTGARVIGFDFSVWFKCAFLDKGEKDGITWGMPVINAAGVVGRVVECYPNYAKILLLMDRSCAVDALVQRNRLRGILAGTGGNRCLLRYVEKKQDVQVGDAILASGLGGAYPRGMLLGRVAAIDKKVPGIFQEIEVDPAVDFTRLDEVLLVKTVQSVLSKP</sequence>
<dbReference type="InterPro" id="IPR007221">
    <property type="entry name" value="MreC"/>
</dbReference>
<dbReference type="KEGG" id="dao:Desac_1172"/>
<reference evidence="8" key="2">
    <citation type="submission" date="2011-03" db="EMBL/GenBank/DDBJ databases">
        <title>The complete genome of Desulfobacca acetoxidans DSM 11109.</title>
        <authorList>
            <consortium name="US DOE Joint Genome Institute (JGI-PGF)"/>
            <person name="Lucas S."/>
            <person name="Copeland A."/>
            <person name="Lapidus A."/>
            <person name="Bruce D."/>
            <person name="Goodwin L."/>
            <person name="Pitluck S."/>
            <person name="Peters L."/>
            <person name="Kyrpides N."/>
            <person name="Mavromatis K."/>
            <person name="Ivanova N."/>
            <person name="Ovchinnikova G."/>
            <person name="Teshima H."/>
            <person name="Detter J.C."/>
            <person name="Han C."/>
            <person name="Land M."/>
            <person name="Hauser L."/>
            <person name="Markowitz V."/>
            <person name="Cheng J.-F."/>
            <person name="Hugenholtz P."/>
            <person name="Woyke T."/>
            <person name="Wu D."/>
            <person name="Spring S."/>
            <person name="Schueler E."/>
            <person name="Brambilla E."/>
            <person name="Klenk H.-P."/>
            <person name="Eisen J.A."/>
        </authorList>
    </citation>
    <scope>NUCLEOTIDE SEQUENCE [LARGE SCALE GENOMIC DNA]</scope>
    <source>
        <strain evidence="8">ATCC 700848 / DSM 11109 / ASRB2</strain>
    </source>
</reference>
<keyword evidence="8" id="KW-1185">Reference proteome</keyword>
<dbReference type="STRING" id="880072.Desac_1172"/>
<dbReference type="GO" id="GO:0008360">
    <property type="term" value="P:regulation of cell shape"/>
    <property type="evidence" value="ECO:0007669"/>
    <property type="project" value="UniProtKB-KW"/>
</dbReference>
<accession>F2NHB9</accession>
<dbReference type="PANTHER" id="PTHR34138:SF1">
    <property type="entry name" value="CELL SHAPE-DETERMINING PROTEIN MREC"/>
    <property type="match status" value="1"/>
</dbReference>
<evidence type="ECO:0000256" key="5">
    <source>
        <dbReference type="PIRNR" id="PIRNR038471"/>
    </source>
</evidence>
<evidence type="ECO:0000256" key="3">
    <source>
        <dbReference type="ARBA" id="ARBA00022960"/>
    </source>
</evidence>
<dbReference type="NCBIfam" id="TIGR00219">
    <property type="entry name" value="mreC"/>
    <property type="match status" value="1"/>
</dbReference>
<comment type="similarity">
    <text evidence="1 5">Belongs to the MreC family.</text>
</comment>
<dbReference type="Proteomes" id="UP000000483">
    <property type="component" value="Chromosome"/>
</dbReference>
<dbReference type="Gene3D" id="2.40.10.340">
    <property type="entry name" value="Rod shape-determining protein MreC, domain 1"/>
    <property type="match status" value="1"/>
</dbReference>
<dbReference type="GO" id="GO:0005886">
    <property type="term" value="C:plasma membrane"/>
    <property type="evidence" value="ECO:0007669"/>
    <property type="project" value="TreeGrafter"/>
</dbReference>
<dbReference type="InterPro" id="IPR055342">
    <property type="entry name" value="MreC_beta-barrel_core"/>
</dbReference>
<protein>
    <recommendedName>
        <fullName evidence="2 5">Cell shape-determining protein MreC</fullName>
    </recommendedName>
    <alternativeName>
        <fullName evidence="4 5">Cell shape protein MreC</fullName>
    </alternativeName>
</protein>
<organism evidence="7 8">
    <name type="scientific">Desulfobacca acetoxidans (strain ATCC 700848 / DSM 11109 / ASRB2)</name>
    <dbReference type="NCBI Taxonomy" id="880072"/>
    <lineage>
        <taxon>Bacteria</taxon>
        <taxon>Pseudomonadati</taxon>
        <taxon>Thermodesulfobacteriota</taxon>
        <taxon>Desulfobaccia</taxon>
        <taxon>Desulfobaccales</taxon>
        <taxon>Desulfobaccaceae</taxon>
        <taxon>Desulfobacca</taxon>
    </lineage>
</organism>
<dbReference type="eggNOG" id="COG1792">
    <property type="taxonomic scope" value="Bacteria"/>
</dbReference>
<dbReference type="Gene3D" id="2.40.10.350">
    <property type="entry name" value="Rod shape-determining protein MreC, domain 2"/>
    <property type="match status" value="1"/>
</dbReference>
<evidence type="ECO:0000313" key="8">
    <source>
        <dbReference type="Proteomes" id="UP000000483"/>
    </source>
</evidence>
<reference evidence="7 8" key="1">
    <citation type="journal article" date="2011" name="Stand. Genomic Sci.">
        <title>Complete genome sequence of the acetate-degrading sulfate reducer Desulfobacca acetoxidans type strain (ASRB2).</title>
        <authorList>
            <person name="Goker M."/>
            <person name="Teshima H."/>
            <person name="Lapidus A."/>
            <person name="Nolan M."/>
            <person name="Lucas S."/>
            <person name="Hammon N."/>
            <person name="Deshpande S."/>
            <person name="Cheng J.F."/>
            <person name="Tapia R."/>
            <person name="Han C."/>
            <person name="Goodwin L."/>
            <person name="Pitluck S."/>
            <person name="Huntemann M."/>
            <person name="Liolios K."/>
            <person name="Ivanova N."/>
            <person name="Pagani I."/>
            <person name="Mavromatis K."/>
            <person name="Ovchinikova G."/>
            <person name="Pati A."/>
            <person name="Chen A."/>
            <person name="Palaniappan K."/>
            <person name="Land M."/>
            <person name="Hauser L."/>
            <person name="Brambilla E.M."/>
            <person name="Rohde M."/>
            <person name="Spring S."/>
            <person name="Detter J.C."/>
            <person name="Woyke T."/>
            <person name="Bristow J."/>
            <person name="Eisen J.A."/>
            <person name="Markowitz V."/>
            <person name="Hugenholtz P."/>
            <person name="Kyrpides N.C."/>
            <person name="Klenk H.P."/>
        </authorList>
    </citation>
    <scope>NUCLEOTIDE SEQUENCE [LARGE SCALE GENOMIC DNA]</scope>
    <source>
        <strain evidence="8">ATCC 700848 / DSM 11109 / ASRB2</strain>
    </source>
</reference>
<dbReference type="RefSeq" id="WP_013706147.1">
    <property type="nucleotide sequence ID" value="NC_015388.1"/>
</dbReference>
<dbReference type="EMBL" id="CP002629">
    <property type="protein sequence ID" value="AEB09035.1"/>
    <property type="molecule type" value="Genomic_DNA"/>
</dbReference>
<keyword evidence="3 5" id="KW-0133">Cell shape</keyword>
<dbReference type="InterPro" id="IPR042177">
    <property type="entry name" value="Cell/Rod_1"/>
</dbReference>